<gene>
    <name evidence="2" type="ORF">FVE85_5792</name>
</gene>
<keyword evidence="3" id="KW-1185">Reference proteome</keyword>
<comment type="caution">
    <text evidence="2">The sequence shown here is derived from an EMBL/GenBank/DDBJ whole genome shotgun (WGS) entry which is preliminary data.</text>
</comment>
<proteinExistence type="predicted"/>
<accession>A0A5J4Z6D2</accession>
<protein>
    <submittedName>
        <fullName evidence="2">Cytosolic endo-beta-N-acetylglucosaminidase</fullName>
    </submittedName>
</protein>
<dbReference type="EMBL" id="VRMN01000001">
    <property type="protein sequence ID" value="KAA8498207.1"/>
    <property type="molecule type" value="Genomic_DNA"/>
</dbReference>
<organism evidence="2 3">
    <name type="scientific">Porphyridium purpureum</name>
    <name type="common">Red alga</name>
    <name type="synonym">Porphyridium cruentum</name>
    <dbReference type="NCBI Taxonomy" id="35688"/>
    <lineage>
        <taxon>Eukaryota</taxon>
        <taxon>Rhodophyta</taxon>
        <taxon>Bangiophyceae</taxon>
        <taxon>Porphyridiales</taxon>
        <taxon>Porphyridiaceae</taxon>
        <taxon>Porphyridium</taxon>
    </lineage>
</organism>
<dbReference type="GO" id="GO:0005829">
    <property type="term" value="C:cytosol"/>
    <property type="evidence" value="ECO:0007669"/>
    <property type="project" value="UniProtKB-SubCell"/>
</dbReference>
<dbReference type="Pfam" id="PF03644">
    <property type="entry name" value="Glyco_hydro_85"/>
    <property type="match status" value="1"/>
</dbReference>
<dbReference type="OrthoDB" id="284473at2759"/>
<feature type="domain" description="Cytosolic endo-beta-N-acetylglucosaminidase TIM barrel" evidence="1">
    <location>
        <begin position="40"/>
        <end position="303"/>
    </location>
</feature>
<dbReference type="InterPro" id="IPR032979">
    <property type="entry name" value="ENGase"/>
</dbReference>
<name>A0A5J4Z6D2_PORPP</name>
<dbReference type="Proteomes" id="UP000324585">
    <property type="component" value="Unassembled WGS sequence"/>
</dbReference>
<dbReference type="GO" id="GO:0033925">
    <property type="term" value="F:mannosyl-glycoprotein endo-beta-N-acetylglucosaminidase activity"/>
    <property type="evidence" value="ECO:0007669"/>
    <property type="project" value="UniProtKB-EC"/>
</dbReference>
<dbReference type="PANTHER" id="PTHR13246">
    <property type="entry name" value="ENDO BETA N-ACETYLGLUCOSAMINIDASE"/>
    <property type="match status" value="1"/>
</dbReference>
<evidence type="ECO:0000313" key="2">
    <source>
        <dbReference type="EMBL" id="KAA8498207.1"/>
    </source>
</evidence>
<dbReference type="PANTHER" id="PTHR13246:SF1">
    <property type="entry name" value="CYTOSOLIC ENDO-BETA-N-ACETYLGLUCOSAMINIDASE"/>
    <property type="match status" value="1"/>
</dbReference>
<evidence type="ECO:0000259" key="1">
    <source>
        <dbReference type="Pfam" id="PF03644"/>
    </source>
</evidence>
<dbReference type="Gene3D" id="3.20.20.80">
    <property type="entry name" value="Glycosidases"/>
    <property type="match status" value="1"/>
</dbReference>
<dbReference type="InterPro" id="IPR005201">
    <property type="entry name" value="TIM_ENGase"/>
</dbReference>
<evidence type="ECO:0000313" key="3">
    <source>
        <dbReference type="Proteomes" id="UP000324585"/>
    </source>
</evidence>
<dbReference type="Gene3D" id="2.60.120.260">
    <property type="entry name" value="Galactose-binding domain-like"/>
    <property type="match status" value="1"/>
</dbReference>
<reference evidence="3" key="1">
    <citation type="journal article" date="2019" name="Nat. Commun.">
        <title>Expansion of phycobilisome linker gene families in mesophilic red algae.</title>
        <authorList>
            <person name="Lee J."/>
            <person name="Kim D."/>
            <person name="Bhattacharya D."/>
            <person name="Yoon H.S."/>
        </authorList>
    </citation>
    <scope>NUCLEOTIDE SEQUENCE [LARGE SCALE GENOMIC DNA]</scope>
    <source>
        <strain evidence="3">CCMP 1328</strain>
    </source>
</reference>
<dbReference type="AlphaFoldDB" id="A0A5J4Z6D2"/>
<sequence length="541" mass="59743">MLTHDFCGNYAPHELLPRGARLSSSCARALVQELSVPSSSRLWKFTSWDCIDYFCYFAHAVAAPPPACWIAVAHRNHVSALGSLVFEGEQGAHELFELLQEPAHAATQLASITKYWGFDGWLVNVECDIRSPAHRRALLALVRALQALCTVVWYDAVTLEGRLEWQNELNECNEAFFLASDMFFSNYAWTCASLVRTQQRATHLRRSQDVFMGIDVFGRGTYGGGGFNTPETLALVHMHGLSCAIFAPGWTHECATDTGATEDSSEARERVFWIEIGKRVPQRASILRAALPFSTNFDLGWGRGTWAEGLLKSPDFYVDLEHRQSVLPRASEQPGVISYCSNIVWDGGYSLRIESLNASGSPESIHLFKAALRFRPGEVLHIRLVYEDSSAQLCLRLGFACQGALVPLHLVPATQTSEIGFPSALATERCLLASKVESREGQVHRWEDDDLDEPTGRDSAAVALASTTVTWRTCEFAVHYSAVVRAPWDGSLNADATLSLDDVDVNVAARTDVNDRLGDAFAARPPRIHVGLLEVVLDSSR</sequence>